<dbReference type="GO" id="GO:0005524">
    <property type="term" value="F:ATP binding"/>
    <property type="evidence" value="ECO:0007669"/>
    <property type="project" value="UniProtKB-KW"/>
</dbReference>
<dbReference type="GO" id="GO:0046872">
    <property type="term" value="F:metal ion binding"/>
    <property type="evidence" value="ECO:0007669"/>
    <property type="project" value="UniProtKB-KW"/>
</dbReference>
<keyword evidence="6" id="KW-0347">Helicase</keyword>
<feature type="binding site" evidence="13">
    <location>
        <position position="557"/>
    </location>
    <ligand>
        <name>ADP</name>
        <dbReference type="ChEBI" id="CHEBI:456216"/>
        <label>1</label>
    </ligand>
</feature>
<feature type="binding site" evidence="13">
    <location>
        <position position="330"/>
    </location>
    <ligand>
        <name>ADP</name>
        <dbReference type="ChEBI" id="CHEBI:456216"/>
        <label>2</label>
    </ligand>
</feature>
<dbReference type="GO" id="GO:0017116">
    <property type="term" value="F:single-stranded DNA helicase activity"/>
    <property type="evidence" value="ECO:0007669"/>
    <property type="project" value="TreeGrafter"/>
</dbReference>
<feature type="binding site" evidence="13">
    <location>
        <position position="154"/>
    </location>
    <ligand>
        <name>Zn(2+)</name>
        <dbReference type="ChEBI" id="CHEBI:29105"/>
    </ligand>
</feature>
<evidence type="ECO:0000256" key="6">
    <source>
        <dbReference type="ARBA" id="ARBA00022806"/>
    </source>
</evidence>
<evidence type="ECO:0000256" key="5">
    <source>
        <dbReference type="ARBA" id="ARBA00022801"/>
    </source>
</evidence>
<keyword evidence="12" id="KW-1185">Reference proteome</keyword>
<gene>
    <name evidence="11" type="ORF">Mia14_0611</name>
</gene>
<dbReference type="GO" id="GO:0006260">
    <property type="term" value="P:DNA replication"/>
    <property type="evidence" value="ECO:0007669"/>
    <property type="project" value="UniProtKB-KW"/>
</dbReference>
<keyword evidence="4 9" id="KW-0547">Nucleotide-binding</keyword>
<feature type="binding site" evidence="13">
    <location>
        <position position="134"/>
    </location>
    <ligand>
        <name>Zn(2+)</name>
        <dbReference type="ChEBI" id="CHEBI:29105"/>
    </ligand>
</feature>
<dbReference type="FunFam" id="3.40.50.300:FF:002469">
    <property type="entry name" value="Cell division control protein 21"/>
    <property type="match status" value="1"/>
</dbReference>
<dbReference type="PRINTS" id="PR01657">
    <property type="entry name" value="MCMFAMILY"/>
</dbReference>
<name>A0A218NN99_9ARCH</name>
<feature type="binding site" evidence="13">
    <location>
        <position position="408"/>
    </location>
    <ligand>
        <name>ADP</name>
        <dbReference type="ChEBI" id="CHEBI:456216"/>
        <label>2</label>
    </ligand>
</feature>
<feature type="binding site" evidence="13">
    <location>
        <position position="331"/>
    </location>
    <ligand>
        <name>ADP</name>
        <dbReference type="ChEBI" id="CHEBI:456216"/>
        <label>1</label>
    </ligand>
</feature>
<dbReference type="PROSITE" id="PS00847">
    <property type="entry name" value="MCM_1"/>
    <property type="match status" value="1"/>
</dbReference>
<comment type="similarity">
    <text evidence="1 9">Belongs to the MCM family.</text>
</comment>
<dbReference type="InterPro" id="IPR036388">
    <property type="entry name" value="WH-like_DNA-bd_sf"/>
</dbReference>
<dbReference type="Proteomes" id="UP000197679">
    <property type="component" value="Chromosome"/>
</dbReference>
<feature type="binding site" evidence="13">
    <location>
        <position position="328"/>
    </location>
    <ligand>
        <name>ADP</name>
        <dbReference type="ChEBI" id="CHEBI:456216"/>
        <label>2</label>
    </ligand>
</feature>
<dbReference type="Pfam" id="PF14551">
    <property type="entry name" value="MCM_N"/>
    <property type="match status" value="1"/>
</dbReference>
<feature type="binding site" evidence="13">
    <location>
        <position position="329"/>
    </location>
    <ligand>
        <name>ADP</name>
        <dbReference type="ChEBI" id="CHEBI:456216"/>
        <label>2</label>
    </ligand>
</feature>
<dbReference type="Gene3D" id="2.40.50.140">
    <property type="entry name" value="Nucleic acid-binding proteins"/>
    <property type="match status" value="1"/>
</dbReference>
<organism evidence="11 12">
    <name type="scientific">Candidatus Mancarchaeum acidiphilum</name>
    <dbReference type="NCBI Taxonomy" id="1920749"/>
    <lineage>
        <taxon>Archaea</taxon>
        <taxon>Candidatus Micrarchaeota</taxon>
        <taxon>Candidatus Mancarchaeum</taxon>
    </lineage>
</organism>
<evidence type="ECO:0007829" key="13">
    <source>
        <dbReference type="PDB" id="8Q67"/>
    </source>
</evidence>
<feature type="binding site" evidence="13">
    <location>
        <position position="287"/>
    </location>
    <ligand>
        <name>ADP</name>
        <dbReference type="ChEBI" id="CHEBI:456216"/>
        <label>1</label>
    </ligand>
</feature>
<evidence type="ECO:0000256" key="1">
    <source>
        <dbReference type="ARBA" id="ARBA00008010"/>
    </source>
</evidence>
<feature type="domain" description="MCM C-terminal AAA(+) ATPase" evidence="10">
    <location>
        <begin position="274"/>
        <end position="482"/>
    </location>
</feature>
<keyword evidence="7 9" id="KW-0067">ATP-binding</keyword>
<evidence type="ECO:0000256" key="3">
    <source>
        <dbReference type="ARBA" id="ARBA00022705"/>
    </source>
</evidence>
<feature type="binding site" evidence="13">
    <location>
        <position position="459"/>
    </location>
    <ligand>
        <name>ADP</name>
        <dbReference type="ChEBI" id="CHEBI:456216"/>
        <label>1</label>
    </ligand>
</feature>
<dbReference type="SMART" id="SM00350">
    <property type="entry name" value="MCM"/>
    <property type="match status" value="1"/>
</dbReference>
<feature type="binding site" evidence="13">
    <location>
        <position position="330"/>
    </location>
    <ligand>
        <name>ADP</name>
        <dbReference type="ChEBI" id="CHEBI:456216"/>
        <label>1</label>
    </ligand>
</feature>
<dbReference type="EMBL" id="CP019964">
    <property type="protein sequence ID" value="ASI13914.1"/>
    <property type="molecule type" value="Genomic_DNA"/>
</dbReference>
<feature type="binding site" evidence="13">
    <location>
        <position position="333"/>
    </location>
    <ligand>
        <name>ADP</name>
        <dbReference type="ChEBI" id="CHEBI:456216"/>
        <label>1</label>
    </ligand>
</feature>
<feature type="binding site" evidence="13">
    <location>
        <position position="560"/>
    </location>
    <ligand>
        <name>ADP</name>
        <dbReference type="ChEBI" id="CHEBI:456216"/>
        <label>2</label>
    </ligand>
</feature>
<keyword evidence="5" id="KW-0378">Hydrolase</keyword>
<dbReference type="PDB" id="8Q67">
    <property type="method" value="X-ray"/>
    <property type="resolution" value="2.59 A"/>
    <property type="chains" value="A/B/C/D/E/F=1-600"/>
</dbReference>
<keyword evidence="3" id="KW-0235">DNA replication</keyword>
<dbReference type="Pfam" id="PF17207">
    <property type="entry name" value="MCM_OB"/>
    <property type="match status" value="1"/>
</dbReference>
<proteinExistence type="evidence at protein level"/>
<evidence type="ECO:0000313" key="11">
    <source>
        <dbReference type="EMBL" id="ASI13914.1"/>
    </source>
</evidence>
<evidence type="ECO:0000256" key="9">
    <source>
        <dbReference type="RuleBase" id="RU004070"/>
    </source>
</evidence>
<reference evidence="11 12" key="1">
    <citation type="journal article" date="2017" name="Nat. Commun.">
        <title>'ARMAN' archaea depend on association with euryarchaeal host in culture and in situ.</title>
        <authorList>
            <person name="Golyshina O."/>
            <person name="Toshchakov S."/>
            <person name="Makarova K."/>
            <person name="Gavrilov S."/>
            <person name="Korzhenkov A."/>
            <person name="La Cono V."/>
            <person name="Arcadi E."/>
            <person name="Nechitaylo T."/>
            <person name="Ferrer M."/>
            <person name="Kublanov I."/>
            <person name="Wolf Y."/>
            <person name="Yakimov M."/>
            <person name="Golyshin P."/>
            <person name="Slesarev A."/>
            <person name="Kozyavkin S."/>
        </authorList>
    </citation>
    <scope>NUCLEOTIDE SEQUENCE [LARGE SCALE GENOMIC DNA]</scope>
    <source>
        <strain evidence="11 12">Mia14</strain>
    </source>
</reference>
<dbReference type="InterPro" id="IPR012340">
    <property type="entry name" value="NA-bd_OB-fold"/>
</dbReference>
<evidence type="ECO:0000313" key="12">
    <source>
        <dbReference type="Proteomes" id="UP000197679"/>
    </source>
</evidence>
<dbReference type="PROSITE" id="PS50051">
    <property type="entry name" value="MCM_2"/>
    <property type="match status" value="1"/>
</dbReference>
<keyword evidence="13" id="KW-0002">3D-structure</keyword>
<feature type="binding site" evidence="13">
    <location>
        <position position="560"/>
    </location>
    <ligand>
        <name>ADP</name>
        <dbReference type="ChEBI" id="CHEBI:456216"/>
        <label>1</label>
    </ligand>
</feature>
<evidence type="ECO:0000256" key="8">
    <source>
        <dbReference type="ARBA" id="ARBA00023125"/>
    </source>
</evidence>
<keyword evidence="13" id="KW-0479">Metal-binding</keyword>
<dbReference type="InterPro" id="IPR027417">
    <property type="entry name" value="P-loop_NTPase"/>
</dbReference>
<feature type="binding site" evidence="13">
    <location>
        <position position="557"/>
    </location>
    <ligand>
        <name>ADP</name>
        <dbReference type="ChEBI" id="CHEBI:456216"/>
        <label>2</label>
    </ligand>
</feature>
<feature type="binding site" evidence="13">
    <location>
        <position position="332"/>
    </location>
    <ligand>
        <name>ADP</name>
        <dbReference type="ChEBI" id="CHEBI:456216"/>
        <label>1</label>
    </ligand>
</feature>
<accession>A0A218NN99</accession>
<dbReference type="KEGG" id="marh:Mia14_0611"/>
<dbReference type="Gene3D" id="1.10.10.10">
    <property type="entry name" value="Winged helix-like DNA-binding domain superfamily/Winged helix DNA-binding domain"/>
    <property type="match status" value="1"/>
</dbReference>
<feature type="binding site" evidence="13">
    <location>
        <position position="137"/>
    </location>
    <ligand>
        <name>Zn(2+)</name>
        <dbReference type="ChEBI" id="CHEBI:29105"/>
    </ligand>
</feature>
<dbReference type="InterPro" id="IPR018525">
    <property type="entry name" value="MCM_CS"/>
</dbReference>
<feature type="binding site" evidence="13">
    <location>
        <position position="333"/>
    </location>
    <ligand>
        <name>ADP</name>
        <dbReference type="ChEBI" id="CHEBI:456216"/>
        <label>2</label>
    </ligand>
</feature>
<feature type="binding site" evidence="13">
    <location>
        <position position="328"/>
    </location>
    <ligand>
        <name>ADP</name>
        <dbReference type="ChEBI" id="CHEBI:456216"/>
        <label>1</label>
    </ligand>
</feature>
<dbReference type="SMR" id="A0A218NN99"/>
<keyword evidence="13" id="KW-0862">Zinc</keyword>
<dbReference type="PANTHER" id="PTHR11630:SF66">
    <property type="entry name" value="DNA REPLICATION LICENSING FACTOR MCM4"/>
    <property type="match status" value="1"/>
</dbReference>
<dbReference type="GO" id="GO:0016787">
    <property type="term" value="F:hydrolase activity"/>
    <property type="evidence" value="ECO:0007669"/>
    <property type="project" value="UniProtKB-KW"/>
</dbReference>
<dbReference type="SUPFAM" id="SSF50249">
    <property type="entry name" value="Nucleic acid-binding proteins"/>
    <property type="match status" value="1"/>
</dbReference>
<dbReference type="AlphaFoldDB" id="A0A218NN99"/>
<feature type="binding site" evidence="13">
    <location>
        <position position="332"/>
    </location>
    <ligand>
        <name>ADP</name>
        <dbReference type="ChEBI" id="CHEBI:456216"/>
        <label>2</label>
    </ligand>
</feature>
<feature type="binding site" evidence="13">
    <location>
        <position position="287"/>
    </location>
    <ligand>
        <name>ADP</name>
        <dbReference type="ChEBI" id="CHEBI:456216"/>
        <label>2</label>
    </ligand>
</feature>
<dbReference type="InterPro" id="IPR033762">
    <property type="entry name" value="MCM_OB"/>
</dbReference>
<dbReference type="InterPro" id="IPR027925">
    <property type="entry name" value="MCM_N"/>
</dbReference>
<dbReference type="InterPro" id="IPR041562">
    <property type="entry name" value="MCM_lid"/>
</dbReference>
<evidence type="ECO:0000256" key="4">
    <source>
        <dbReference type="ARBA" id="ARBA00022741"/>
    </source>
</evidence>
<dbReference type="InterPro" id="IPR031327">
    <property type="entry name" value="MCM"/>
</dbReference>
<dbReference type="Gene3D" id="3.30.1640.10">
    <property type="entry name" value="mini-chromosome maintenance (MCM) complex, chain A, domain 1"/>
    <property type="match status" value="1"/>
</dbReference>
<feature type="binding site" evidence="13">
    <location>
        <position position="157"/>
    </location>
    <ligand>
        <name>Zn(2+)</name>
        <dbReference type="ChEBI" id="CHEBI:29105"/>
    </ligand>
</feature>
<dbReference type="GO" id="GO:0003697">
    <property type="term" value="F:single-stranded DNA binding"/>
    <property type="evidence" value="ECO:0007669"/>
    <property type="project" value="TreeGrafter"/>
</dbReference>
<feature type="binding site" evidence="13">
    <location>
        <position position="331"/>
    </location>
    <ligand>
        <name>ADP</name>
        <dbReference type="ChEBI" id="CHEBI:456216"/>
        <label>2</label>
    </ligand>
</feature>
<dbReference type="RefSeq" id="WP_088820187.1">
    <property type="nucleotide sequence ID" value="NZ_CP019964.1"/>
</dbReference>
<dbReference type="Gene3D" id="2.20.28.10">
    <property type="match status" value="1"/>
</dbReference>
<evidence type="ECO:0000256" key="2">
    <source>
        <dbReference type="ARBA" id="ARBA00012551"/>
    </source>
</evidence>
<dbReference type="Pfam" id="PF17855">
    <property type="entry name" value="MCM_lid"/>
    <property type="match status" value="1"/>
</dbReference>
<dbReference type="GO" id="GO:0042555">
    <property type="term" value="C:MCM complex"/>
    <property type="evidence" value="ECO:0007669"/>
    <property type="project" value="TreeGrafter"/>
</dbReference>
<evidence type="ECO:0000259" key="10">
    <source>
        <dbReference type="PROSITE" id="PS50051"/>
    </source>
</evidence>
<dbReference type="Pfam" id="PF00493">
    <property type="entry name" value="MCM"/>
    <property type="match status" value="1"/>
</dbReference>
<dbReference type="SUPFAM" id="SSF52540">
    <property type="entry name" value="P-loop containing nucleoside triphosphate hydrolases"/>
    <property type="match status" value="1"/>
</dbReference>
<evidence type="ECO:0000256" key="7">
    <source>
        <dbReference type="ARBA" id="ARBA00022840"/>
    </source>
</evidence>
<feature type="binding site" evidence="13">
    <location>
        <position position="329"/>
    </location>
    <ligand>
        <name>ADP</name>
        <dbReference type="ChEBI" id="CHEBI:456216"/>
        <label>1</label>
    </ligand>
</feature>
<dbReference type="EC" id="3.6.4.12" evidence="2"/>
<dbReference type="GeneID" id="33314165"/>
<keyword evidence="8 9" id="KW-0238">DNA-binding</keyword>
<dbReference type="OrthoDB" id="6747at2157"/>
<dbReference type="Gene3D" id="3.40.50.300">
    <property type="entry name" value="P-loop containing nucleotide triphosphate hydrolases"/>
    <property type="match status" value="1"/>
</dbReference>
<reference evidence="13" key="2">
    <citation type="submission" date="2023-08" db="PDB data bank">
        <title>Fundamental steps of Minichromosome Maintenance complex assembly are conserved from archaea to eukaryotes.</title>
        <authorList>
            <person name="Noble O.W."/>
            <person name="Degut C."/>
            <person name="Hodgkinson M.R."/>
            <person name="Chong J.P.J."/>
            <person name="Plevin M.J."/>
        </authorList>
    </citation>
    <scope>X-RAY CRYSTALLOGRAPHY (2.59 ANGSTROMS) OF 1-600 IN COMPLEX WITH ADP AND ZN(2+)</scope>
</reference>
<dbReference type="InterPro" id="IPR001208">
    <property type="entry name" value="MCM_dom"/>
</dbReference>
<sequence>MAEQQTSSLKLLFDEFLESYYSDEIKDIIIKFPNKRSLPVNISDLEEFDPDTATNLIADPEIIIDAANESLMGKLAGLNFDTYIPHVRFYNQSINTPMVLNVGSAYINKFVSIDALVVKRSDIRPKIRDAVFVCTFCNAKVKANLEKEEIPKVCPECKKRTLKIVPEESSFFNSQKIAVQDPLERLSGSIPTWQLEAWLDDDLVNMAIPGDRIEISGVLKIRPRKDSRGKVDPSIYSMYLNVTSLETKQKEFADIDISEDEERQIKELSKDPEIFNKVTQSVAPSIYGYNEIKQAVALQLFGGTPGKKLVDGGQIRSDMHILLIGDPGSAKTRILQSVSRLVPKGIYVSGKSVTGGGLTAVAERDDFSEGGWTLKAGAMVLGNGGIVAIDEFDKISEEDTAALHEALESQTISVAKAGIIATFNAKASVLAAANPKFGRFDPHKYPAEQFDISPTLLSRFDLIFPIRDIMDTELDKSIANYILNQHEAAGAAIADVESSVAAEEPPIEHSLLKKYIAYAKRYVMPRLSEEASNRIKEYYVDLRRAGSMKGATPITPRQIEGLIRMAEASAKSQLRDVVSVKDANLAISLSEYMLKTLAVDTEGRTDIDTILTGMPREKVDKINVILDAVKKLEEMDGSAKIDRIFEEVAKQGVDKNTANKYINELEQSGDIFSPKMGIIKVVRHEEE</sequence>
<feature type="binding site" evidence="13">
    <location>
        <position position="285"/>
    </location>
    <ligand>
        <name>ADP</name>
        <dbReference type="ChEBI" id="CHEBI:456216"/>
        <label>1</label>
    </ligand>
</feature>
<feature type="binding site" evidence="13">
    <location>
        <position position="459"/>
    </location>
    <ligand>
        <name>ADP</name>
        <dbReference type="ChEBI" id="CHEBI:456216"/>
        <label>2</label>
    </ligand>
</feature>
<dbReference type="PANTHER" id="PTHR11630">
    <property type="entry name" value="DNA REPLICATION LICENSING FACTOR MCM FAMILY MEMBER"/>
    <property type="match status" value="1"/>
</dbReference>
<protein>
    <recommendedName>
        <fullName evidence="2">DNA helicase</fullName>
        <ecNumber evidence="2">3.6.4.12</ecNumber>
    </recommendedName>
</protein>